<gene>
    <name evidence="3" type="ORF">E3N88_42236</name>
</gene>
<dbReference type="Proteomes" id="UP000326396">
    <property type="component" value="Unassembled WGS sequence"/>
</dbReference>
<reference evidence="3 4" key="1">
    <citation type="submission" date="2019-05" db="EMBL/GenBank/DDBJ databases">
        <title>Mikania micrantha, genome provides insights into the molecular mechanism of rapid growth.</title>
        <authorList>
            <person name="Liu B."/>
        </authorList>
    </citation>
    <scope>NUCLEOTIDE SEQUENCE [LARGE SCALE GENOMIC DNA]</scope>
    <source>
        <strain evidence="3">NLD-2019</strain>
        <tissue evidence="3">Leaf</tissue>
    </source>
</reference>
<comment type="caution">
    <text evidence="3">The sequence shown here is derived from an EMBL/GenBank/DDBJ whole genome shotgun (WGS) entry which is preliminary data.</text>
</comment>
<dbReference type="Pfam" id="PF19259">
    <property type="entry name" value="Ty3_capsid"/>
    <property type="match status" value="1"/>
</dbReference>
<keyword evidence="4" id="KW-1185">Reference proteome</keyword>
<evidence type="ECO:0000313" key="4">
    <source>
        <dbReference type="Proteomes" id="UP000326396"/>
    </source>
</evidence>
<feature type="coiled-coil region" evidence="1">
    <location>
        <begin position="1"/>
        <end position="35"/>
    </location>
</feature>
<accession>A0A5N6LIE0</accession>
<keyword evidence="1" id="KW-0175">Coiled coil</keyword>
<feature type="domain" description="Ty3 transposon capsid-like protein" evidence="2">
    <location>
        <begin position="105"/>
        <end position="239"/>
    </location>
</feature>
<dbReference type="PANTHER" id="PTHR33223:SF6">
    <property type="entry name" value="CCHC-TYPE DOMAIN-CONTAINING PROTEIN"/>
    <property type="match status" value="1"/>
</dbReference>
<dbReference type="EMBL" id="SZYD01000443">
    <property type="protein sequence ID" value="KAD1826805.1"/>
    <property type="molecule type" value="Genomic_DNA"/>
</dbReference>
<name>A0A5N6LIE0_9ASTR</name>
<proteinExistence type="predicted"/>
<protein>
    <recommendedName>
        <fullName evidence="2">Ty3 transposon capsid-like protein domain-containing protein</fullName>
    </recommendedName>
</protein>
<evidence type="ECO:0000259" key="2">
    <source>
        <dbReference type="Pfam" id="PF19259"/>
    </source>
</evidence>
<organism evidence="3 4">
    <name type="scientific">Mikania micrantha</name>
    <name type="common">bitter vine</name>
    <dbReference type="NCBI Taxonomy" id="192012"/>
    <lineage>
        <taxon>Eukaryota</taxon>
        <taxon>Viridiplantae</taxon>
        <taxon>Streptophyta</taxon>
        <taxon>Embryophyta</taxon>
        <taxon>Tracheophyta</taxon>
        <taxon>Spermatophyta</taxon>
        <taxon>Magnoliopsida</taxon>
        <taxon>eudicotyledons</taxon>
        <taxon>Gunneridae</taxon>
        <taxon>Pentapetalae</taxon>
        <taxon>asterids</taxon>
        <taxon>campanulids</taxon>
        <taxon>Asterales</taxon>
        <taxon>Asteraceae</taxon>
        <taxon>Asteroideae</taxon>
        <taxon>Heliantheae alliance</taxon>
        <taxon>Eupatorieae</taxon>
        <taxon>Mikania</taxon>
    </lineage>
</organism>
<dbReference type="OrthoDB" id="1751726at2759"/>
<sequence length="318" mass="35609">MVNQTSRLDLHEQQINQLQQDVADIRSSISLLTDDRNEAIEFRKVVLAWMKSQGKQPVDTSGSSGGVFLGMGGGPDPTEPSTGLPWAVKKVKLPEFSGFDPQGWIQKATLYFDINNTPNELRIRLAPLSMVGVAQHWFTIITQVHDSISWTDFQSELLQQFSGMEIQNPYEQLATLKQSDSIYDYIDDFEYILSLVPRLPESQSLGYFIAGLKTDVKQQVRLHRPTSCIDAMSLAKDVEFMLRPSDSSTPLSRYRYTAHTGLIDRDPSLISTCLLYLWKGTAMVIGDLDEGDWILKAATGVNLATEDSEILNLSLNSN</sequence>
<evidence type="ECO:0000256" key="1">
    <source>
        <dbReference type="SAM" id="Coils"/>
    </source>
</evidence>
<dbReference type="AlphaFoldDB" id="A0A5N6LIE0"/>
<dbReference type="InterPro" id="IPR045358">
    <property type="entry name" value="Ty3_capsid"/>
</dbReference>
<dbReference type="PANTHER" id="PTHR33223">
    <property type="entry name" value="CCHC-TYPE DOMAIN-CONTAINING PROTEIN"/>
    <property type="match status" value="1"/>
</dbReference>
<evidence type="ECO:0000313" key="3">
    <source>
        <dbReference type="EMBL" id="KAD1826805.1"/>
    </source>
</evidence>